<accession>A0A1J4RSN9</accession>
<dbReference type="EMBL" id="MNUI01000034">
    <property type="protein sequence ID" value="OIN89332.1"/>
    <property type="molecule type" value="Genomic_DNA"/>
</dbReference>
<organism evidence="1 2">
    <name type="scientific">Candidatus Beckwithbacteria bacterium CG1_02_47_37</name>
    <dbReference type="NCBI Taxonomy" id="1805034"/>
    <lineage>
        <taxon>Bacteria</taxon>
        <taxon>Candidatus Beckwithiibacteriota</taxon>
    </lineage>
</organism>
<reference evidence="1 2" key="1">
    <citation type="journal article" date="2016" name="Environ. Microbiol.">
        <title>Genomic resolution of a cold subsurface aquifer community provides metabolic insights for novel microbes adapted to high CO concentrations.</title>
        <authorList>
            <person name="Probst A.J."/>
            <person name="Castelle C.J."/>
            <person name="Singh A."/>
            <person name="Brown C.T."/>
            <person name="Anantharaman K."/>
            <person name="Sharon I."/>
            <person name="Hug L.A."/>
            <person name="Burstein D."/>
            <person name="Emerson J.B."/>
            <person name="Thomas B.C."/>
            <person name="Banfield J.F."/>
        </authorList>
    </citation>
    <scope>NUCLEOTIDE SEQUENCE [LARGE SCALE GENOMIC DNA]</scope>
    <source>
        <strain evidence="1">CG1_02_47_37</strain>
    </source>
</reference>
<gene>
    <name evidence="1" type="ORF">AUJ59_01835</name>
</gene>
<comment type="caution">
    <text evidence="1">The sequence shown here is derived from an EMBL/GenBank/DDBJ whole genome shotgun (WGS) entry which is preliminary data.</text>
</comment>
<dbReference type="Proteomes" id="UP000183144">
    <property type="component" value="Unassembled WGS sequence"/>
</dbReference>
<name>A0A1J4RSN9_9BACT</name>
<evidence type="ECO:0000313" key="2">
    <source>
        <dbReference type="Proteomes" id="UP000183144"/>
    </source>
</evidence>
<dbReference type="STRING" id="1805034.AUJ59_01835"/>
<dbReference type="SUPFAM" id="SSF81301">
    <property type="entry name" value="Nucleotidyltransferase"/>
    <property type="match status" value="1"/>
</dbReference>
<proteinExistence type="predicted"/>
<dbReference type="Gene3D" id="3.30.460.40">
    <property type="match status" value="1"/>
</dbReference>
<evidence type="ECO:0000313" key="1">
    <source>
        <dbReference type="EMBL" id="OIN89332.1"/>
    </source>
</evidence>
<dbReference type="AlphaFoldDB" id="A0A1J4RSN9"/>
<sequence>MIYYRDSVTEASWRLLKELKRQFNFCLIGGWAVWLYTHQLKSKDIDIVIKPDELSRIRKKYELFKNDRLKKYEFRKGEVQIDVYPAYYADLGIKAEEILSNSRIVEGFLVPVPEVLFILKLSAWLERKHSAKGRKDLVDLISLLQIIDGKEVKLNHPGIKNLTQELQAIAAVPELNLNRHQWSRAKKRLLLFLNARQFGFWRFAGAVRGKNEGFFCWPRR</sequence>
<dbReference type="InterPro" id="IPR043519">
    <property type="entry name" value="NT_sf"/>
</dbReference>
<protein>
    <submittedName>
        <fullName evidence="1">Uncharacterized protein</fullName>
    </submittedName>
</protein>